<name>A0A814LWU6_9BILA</name>
<sequence length="111" mass="12975">MLVAKLIQSSESSRVSPIMLVSKRNCLEAVIIDERFDRTLKTYAYTKWSDATTYYTPFDILYGRRPKTRLDLVIENQFEPNYKIFKWVVTGQDGLVVNLMFGESEVKLREV</sequence>
<dbReference type="EMBL" id="CAJNOC010006146">
    <property type="protein sequence ID" value="CAF1071245.1"/>
    <property type="molecule type" value="Genomic_DNA"/>
</dbReference>
<dbReference type="OrthoDB" id="441971at2759"/>
<reference evidence="1" key="1">
    <citation type="submission" date="2021-02" db="EMBL/GenBank/DDBJ databases">
        <authorList>
            <person name="Nowell W R."/>
        </authorList>
    </citation>
    <scope>NUCLEOTIDE SEQUENCE</scope>
    <source>
        <strain evidence="1">Ploen Becks lab</strain>
    </source>
</reference>
<protein>
    <submittedName>
        <fullName evidence="1">Uncharacterized protein</fullName>
    </submittedName>
</protein>
<comment type="caution">
    <text evidence="1">The sequence shown here is derived from an EMBL/GenBank/DDBJ whole genome shotgun (WGS) entry which is preliminary data.</text>
</comment>
<evidence type="ECO:0000313" key="2">
    <source>
        <dbReference type="Proteomes" id="UP000663879"/>
    </source>
</evidence>
<proteinExistence type="predicted"/>
<dbReference type="Proteomes" id="UP000663879">
    <property type="component" value="Unassembled WGS sequence"/>
</dbReference>
<keyword evidence="2" id="KW-1185">Reference proteome</keyword>
<evidence type="ECO:0000313" key="1">
    <source>
        <dbReference type="EMBL" id="CAF1071245.1"/>
    </source>
</evidence>
<accession>A0A814LWU6</accession>
<dbReference type="AlphaFoldDB" id="A0A814LWU6"/>
<organism evidence="1 2">
    <name type="scientific">Brachionus calyciflorus</name>
    <dbReference type="NCBI Taxonomy" id="104777"/>
    <lineage>
        <taxon>Eukaryota</taxon>
        <taxon>Metazoa</taxon>
        <taxon>Spiralia</taxon>
        <taxon>Gnathifera</taxon>
        <taxon>Rotifera</taxon>
        <taxon>Eurotatoria</taxon>
        <taxon>Monogononta</taxon>
        <taxon>Pseudotrocha</taxon>
        <taxon>Ploima</taxon>
        <taxon>Brachionidae</taxon>
        <taxon>Brachionus</taxon>
    </lineage>
</organism>
<gene>
    <name evidence="1" type="ORF">OXX778_LOCUS19738</name>
</gene>